<comment type="caution">
    <text evidence="2">The sequence shown here is derived from an EMBL/GenBank/DDBJ whole genome shotgun (WGS) entry which is preliminary data.</text>
</comment>
<feature type="compositionally biased region" description="Basic and acidic residues" evidence="1">
    <location>
        <begin position="474"/>
        <end position="490"/>
    </location>
</feature>
<feature type="compositionally biased region" description="Basic and acidic residues" evidence="1">
    <location>
        <begin position="133"/>
        <end position="150"/>
    </location>
</feature>
<evidence type="ECO:0000313" key="3">
    <source>
        <dbReference type="Proteomes" id="UP000887226"/>
    </source>
</evidence>
<dbReference type="AlphaFoldDB" id="A0A9P8CKC6"/>
<feature type="compositionally biased region" description="Polar residues" evidence="1">
    <location>
        <begin position="603"/>
        <end position="614"/>
    </location>
</feature>
<sequence length="927" mass="101299">MPKPKFPFSRRKSSANALEELQATSVAESTFKVFERSDGGSTSFDGGIKLWQATTNHLPAPTAPRPRTSHKDGNMFEGIVNANRSAHYNGESRSTMLTAQSGSGASNSNTTSTTDNSSRLSAASTAPSSTTSRNEELRSHNEKPQKDPPPSRKGQSTFSLKNAGRSLSWGLKKQNDPISPSETPSPPRKDDYQPRQRAVTASSYASTATPPKLNERDLGLSLGGDFADMFSGFGKGKSELMEESNRAMSRSPDLPPKPAVRTDSSNRLSIPTPINIDKDRDIESAPYSWSTQHSQDGLMSNSSPPPFALRNDENAPPVPQHSTPAWKLVNRQPATSRRPPLTESGVKRNSLYSSRRQSTHEVDDDEGANLLRDSIAASRKLNATSFSPEVRKSWIMPPAATYKVDDNAIASWAAPSAETTPRQQMASLSRNDSMFDAHVVESANLAQRLANTAMCPPKQAQTSKVMTPAQFERYKQDQERNRVVRDLSKDGDEDEDDDTYEEEEDEVEKSRELAKQRRKQEAHMAVYRQQMMKVTGETGSTVGYPILSGKTSSIGNRPSMYATQSSPNLASAEEGEEEDDEVPLAILQAHGFPNKNRPPLRPSGSNPNMRAQTTAGPLPAFARHLPQDPYFGAGVVQPTYRESMQFGGGAGSVHTVPLNAGPPGGLVGVIATEERSRAMRRGSPNAQGTYGQAPTNGFNDMGMPPNMMNGMGQMSQMGQMQPNQVAAQMQQMQEFMKVQMQFMQMMSQGGGPQNGQLPPPPQIDMKNFQRPNSSHGIPSASQIPSPGSSHQRAMSMLDPNATSWMQQGMPPGGMYAPTINGQAGAYTPSIAPSERSNVGLPGRYRPVSHMPAPDNKSRASTMTGLNNWDTKTLQPIVKTVLRQPVDDEDDEEGWEEMNKKRQQRKSLWKSKKESSNNGLKDLLGYTK</sequence>
<feature type="region of interest" description="Disordered" evidence="1">
    <location>
        <begin position="882"/>
        <end position="927"/>
    </location>
</feature>
<feature type="compositionally biased region" description="Polar residues" evidence="1">
    <location>
        <begin position="82"/>
        <end position="97"/>
    </location>
</feature>
<feature type="compositionally biased region" description="Low complexity" evidence="1">
    <location>
        <begin position="200"/>
        <end position="209"/>
    </location>
</feature>
<feature type="compositionally biased region" description="Acidic residues" evidence="1">
    <location>
        <begin position="573"/>
        <end position="582"/>
    </location>
</feature>
<proteinExistence type="predicted"/>
<feature type="compositionally biased region" description="Basic residues" evidence="1">
    <location>
        <begin position="900"/>
        <end position="909"/>
    </location>
</feature>
<feature type="region of interest" description="Disordered" evidence="1">
    <location>
        <begin position="239"/>
        <end position="367"/>
    </location>
</feature>
<dbReference type="Proteomes" id="UP000887226">
    <property type="component" value="Unassembled WGS sequence"/>
</dbReference>
<feature type="compositionally biased region" description="Polar residues" evidence="1">
    <location>
        <begin position="551"/>
        <end position="569"/>
    </location>
</feature>
<accession>A0A9P8CKC6</accession>
<keyword evidence="3" id="KW-1185">Reference proteome</keyword>
<feature type="region of interest" description="Disordered" evidence="1">
    <location>
        <begin position="844"/>
        <end position="866"/>
    </location>
</feature>
<dbReference type="PANTHER" id="PTHR42068">
    <property type="entry name" value="YALI0B18964P"/>
    <property type="match status" value="1"/>
</dbReference>
<feature type="compositionally biased region" description="Acidic residues" evidence="1">
    <location>
        <begin position="491"/>
        <end position="507"/>
    </location>
</feature>
<organism evidence="2 3">
    <name type="scientific">Calycina marina</name>
    <dbReference type="NCBI Taxonomy" id="1763456"/>
    <lineage>
        <taxon>Eukaryota</taxon>
        <taxon>Fungi</taxon>
        <taxon>Dikarya</taxon>
        <taxon>Ascomycota</taxon>
        <taxon>Pezizomycotina</taxon>
        <taxon>Leotiomycetes</taxon>
        <taxon>Helotiales</taxon>
        <taxon>Pezizellaceae</taxon>
        <taxon>Calycina</taxon>
    </lineage>
</organism>
<dbReference type="EMBL" id="MU253749">
    <property type="protein sequence ID" value="KAG9248431.1"/>
    <property type="molecule type" value="Genomic_DNA"/>
</dbReference>
<evidence type="ECO:0000313" key="2">
    <source>
        <dbReference type="EMBL" id="KAG9248431.1"/>
    </source>
</evidence>
<feature type="compositionally biased region" description="Acidic residues" evidence="1">
    <location>
        <begin position="886"/>
        <end position="895"/>
    </location>
</feature>
<feature type="region of interest" description="Disordered" evidence="1">
    <location>
        <begin position="474"/>
        <end position="517"/>
    </location>
</feature>
<feature type="compositionally biased region" description="Polar residues" evidence="1">
    <location>
        <begin position="287"/>
        <end position="302"/>
    </location>
</feature>
<reference evidence="2" key="1">
    <citation type="journal article" date="2021" name="IMA Fungus">
        <title>Genomic characterization of three marine fungi, including Emericellopsis atlantica sp. nov. with signatures of a generalist lifestyle and marine biomass degradation.</title>
        <authorList>
            <person name="Hagestad O.C."/>
            <person name="Hou L."/>
            <person name="Andersen J.H."/>
            <person name="Hansen E.H."/>
            <person name="Altermark B."/>
            <person name="Li C."/>
            <person name="Kuhnert E."/>
            <person name="Cox R.J."/>
            <person name="Crous P.W."/>
            <person name="Spatafora J.W."/>
            <person name="Lail K."/>
            <person name="Amirebrahimi M."/>
            <person name="Lipzen A."/>
            <person name="Pangilinan J."/>
            <person name="Andreopoulos W."/>
            <person name="Hayes R.D."/>
            <person name="Ng V."/>
            <person name="Grigoriev I.V."/>
            <person name="Jackson S.A."/>
            <person name="Sutton T.D.S."/>
            <person name="Dobson A.D.W."/>
            <person name="Rama T."/>
        </authorList>
    </citation>
    <scope>NUCLEOTIDE SEQUENCE</scope>
    <source>
        <strain evidence="2">TRa3180A</strain>
    </source>
</reference>
<evidence type="ECO:0000256" key="1">
    <source>
        <dbReference type="SAM" id="MobiDB-lite"/>
    </source>
</evidence>
<gene>
    <name evidence="2" type="ORF">BJ878DRAFT_36294</name>
</gene>
<feature type="compositionally biased region" description="Polar residues" evidence="1">
    <location>
        <begin position="771"/>
        <end position="792"/>
    </location>
</feature>
<name>A0A9P8CKC6_9HELO</name>
<feature type="region of interest" description="Disordered" evidence="1">
    <location>
        <begin position="551"/>
        <end position="614"/>
    </location>
</feature>
<dbReference type="OrthoDB" id="5396252at2759"/>
<dbReference type="PANTHER" id="PTHR42068:SF1">
    <property type="entry name" value="YALI0B18964P"/>
    <property type="match status" value="1"/>
</dbReference>
<protein>
    <submittedName>
        <fullName evidence="2">Uncharacterized protein</fullName>
    </submittedName>
</protein>
<feature type="compositionally biased region" description="Low complexity" evidence="1">
    <location>
        <begin position="98"/>
        <end position="132"/>
    </location>
</feature>
<feature type="region of interest" description="Disordered" evidence="1">
    <location>
        <begin position="55"/>
        <end position="216"/>
    </location>
</feature>
<feature type="region of interest" description="Disordered" evidence="1">
    <location>
        <begin position="771"/>
        <end position="793"/>
    </location>
</feature>
<feature type="compositionally biased region" description="Basic and acidic residues" evidence="1">
    <location>
        <begin position="508"/>
        <end position="517"/>
    </location>
</feature>